<comment type="caution">
    <text evidence="4">The sequence shown here is derived from an EMBL/GenBank/DDBJ whole genome shotgun (WGS) entry which is preliminary data.</text>
</comment>
<feature type="compositionally biased region" description="Pro residues" evidence="1">
    <location>
        <begin position="161"/>
        <end position="172"/>
    </location>
</feature>
<keyword evidence="5" id="KW-1185">Reference proteome</keyword>
<keyword evidence="2" id="KW-0472">Membrane</keyword>
<accession>A0AAV2YHI1</accession>
<feature type="compositionally biased region" description="Low complexity" evidence="1">
    <location>
        <begin position="115"/>
        <end position="132"/>
    </location>
</feature>
<feature type="compositionally biased region" description="Pro residues" evidence="1">
    <location>
        <begin position="133"/>
        <end position="153"/>
    </location>
</feature>
<proteinExistence type="predicted"/>
<protein>
    <submittedName>
        <fullName evidence="4">Uncharacterized protein</fullName>
    </submittedName>
</protein>
<evidence type="ECO:0000256" key="3">
    <source>
        <dbReference type="SAM" id="SignalP"/>
    </source>
</evidence>
<dbReference type="AlphaFoldDB" id="A0AAV2YHI1"/>
<feature type="signal peptide" evidence="3">
    <location>
        <begin position="1"/>
        <end position="23"/>
    </location>
</feature>
<evidence type="ECO:0000256" key="1">
    <source>
        <dbReference type="SAM" id="MobiDB-lite"/>
    </source>
</evidence>
<feature type="chain" id="PRO_5043830956" evidence="3">
    <location>
        <begin position="24"/>
        <end position="293"/>
    </location>
</feature>
<feature type="region of interest" description="Disordered" evidence="1">
    <location>
        <begin position="115"/>
        <end position="218"/>
    </location>
</feature>
<keyword evidence="2" id="KW-1133">Transmembrane helix</keyword>
<feature type="transmembrane region" description="Helical" evidence="2">
    <location>
        <begin position="231"/>
        <end position="252"/>
    </location>
</feature>
<gene>
    <name evidence="4" type="ORF">N0F65_006519</name>
</gene>
<feature type="compositionally biased region" description="Polar residues" evidence="1">
    <location>
        <begin position="200"/>
        <end position="218"/>
    </location>
</feature>
<evidence type="ECO:0000256" key="2">
    <source>
        <dbReference type="SAM" id="Phobius"/>
    </source>
</evidence>
<keyword evidence="3" id="KW-0732">Signal</keyword>
<name>A0AAV2YHI1_9STRA</name>
<dbReference type="Proteomes" id="UP001146120">
    <property type="component" value="Unassembled WGS sequence"/>
</dbReference>
<evidence type="ECO:0000313" key="5">
    <source>
        <dbReference type="Proteomes" id="UP001146120"/>
    </source>
</evidence>
<dbReference type="EMBL" id="DAKRPA010000314">
    <property type="protein sequence ID" value="DAZ93460.1"/>
    <property type="molecule type" value="Genomic_DNA"/>
</dbReference>
<evidence type="ECO:0000313" key="4">
    <source>
        <dbReference type="EMBL" id="DAZ93460.1"/>
    </source>
</evidence>
<feature type="region of interest" description="Disordered" evidence="1">
    <location>
        <begin position="263"/>
        <end position="293"/>
    </location>
</feature>
<keyword evidence="2" id="KW-0812">Transmembrane</keyword>
<organism evidence="4 5">
    <name type="scientific">Lagenidium giganteum</name>
    <dbReference type="NCBI Taxonomy" id="4803"/>
    <lineage>
        <taxon>Eukaryota</taxon>
        <taxon>Sar</taxon>
        <taxon>Stramenopiles</taxon>
        <taxon>Oomycota</taxon>
        <taxon>Peronosporomycetes</taxon>
        <taxon>Pythiales</taxon>
        <taxon>Pythiaceae</taxon>
    </lineage>
</organism>
<reference evidence="4" key="2">
    <citation type="journal article" date="2023" name="Microbiol Resour">
        <title>Decontamination and Annotation of the Draft Genome Sequence of the Oomycete Lagenidium giganteum ARSEF 373.</title>
        <authorList>
            <person name="Morgan W.R."/>
            <person name="Tartar A."/>
        </authorList>
    </citation>
    <scope>NUCLEOTIDE SEQUENCE</scope>
    <source>
        <strain evidence="4">ARSEF 373</strain>
    </source>
</reference>
<reference evidence="4" key="1">
    <citation type="submission" date="2022-11" db="EMBL/GenBank/DDBJ databases">
        <authorList>
            <person name="Morgan W.R."/>
            <person name="Tartar A."/>
        </authorList>
    </citation>
    <scope>NUCLEOTIDE SEQUENCE</scope>
    <source>
        <strain evidence="4">ARSEF 373</strain>
    </source>
</reference>
<dbReference type="PRINTS" id="PR01217">
    <property type="entry name" value="PRICHEXTENSN"/>
</dbReference>
<feature type="compositionally biased region" description="Low complexity" evidence="1">
    <location>
        <begin position="173"/>
        <end position="199"/>
    </location>
</feature>
<feature type="compositionally biased region" description="Polar residues" evidence="1">
    <location>
        <begin position="269"/>
        <end position="285"/>
    </location>
</feature>
<sequence>MNIEVVQLASLLVLACNIAEANTTPAPTTPKPKFDAQRNCWLVSVEHDATYCIRGPICTGSGRQPAGWNCPTKGSFAVDACRTYLQSYTDVNKCVLPVDTECRIIHTGAWGCVMKAPTKPTPATTNPRITKPTPAPSTPTPPKPTATPCPSTPQPTTSVPIPVPTTVVPPQPTSTTSPCPTYPNHSTPSPTPNSTQPKNDTINFPSQQQQGQKLAVNDSASASTASNVTPIVVGCVAAAASLVGIVVGAAMWQKKHRNQDNLDLDMSGLSPSRGNAVTPPSSTSAGFFMTDHI</sequence>